<dbReference type="AlphaFoldDB" id="A0A2U2PCE4"/>
<reference evidence="2 3" key="1">
    <citation type="submission" date="2018-04" db="EMBL/GenBank/DDBJ databases">
        <title>Pedobacter chongqingensis sp. nov., isolated from a rottenly hemp rope.</title>
        <authorList>
            <person name="Cai Y."/>
        </authorList>
    </citation>
    <scope>NUCLEOTIDE SEQUENCE [LARGE SCALE GENOMIC DNA]</scope>
    <source>
        <strain evidence="2 3">FJ4-8</strain>
    </source>
</reference>
<evidence type="ECO:0000256" key="1">
    <source>
        <dbReference type="ARBA" id="ARBA00023027"/>
    </source>
</evidence>
<sequence>MRAVAYSIRSFEKEPLAKANHKKHDITLISNALGLETAEYAAGKEAVIISGDDYVSDAIVSRLADLGVKFITVRSIESSNVDRIAASRFNIKIATVAVPANVPVTGPEFILHQYEIASGTISNLDLWQENKNLMADPVLSTAASNIISTKMTNSPDAG</sequence>
<accession>A0A2U2PCE4</accession>
<evidence type="ECO:0000313" key="3">
    <source>
        <dbReference type="Proteomes" id="UP000245647"/>
    </source>
</evidence>
<proteinExistence type="predicted"/>
<keyword evidence="3" id="KW-1185">Reference proteome</keyword>
<dbReference type="EMBL" id="QEAS01000018">
    <property type="protein sequence ID" value="PWG79023.1"/>
    <property type="molecule type" value="Genomic_DNA"/>
</dbReference>
<dbReference type="Gene3D" id="3.40.50.720">
    <property type="entry name" value="NAD(P)-binding Rossmann-like Domain"/>
    <property type="match status" value="1"/>
</dbReference>
<dbReference type="PANTHER" id="PTHR43026">
    <property type="entry name" value="2-HYDROXYACID DEHYDROGENASE HOMOLOG 1-RELATED"/>
    <property type="match status" value="1"/>
</dbReference>
<evidence type="ECO:0000313" key="2">
    <source>
        <dbReference type="EMBL" id="PWG79023.1"/>
    </source>
</evidence>
<dbReference type="PANTHER" id="PTHR43026:SF1">
    <property type="entry name" value="2-HYDROXYACID DEHYDROGENASE HOMOLOG 1-RELATED"/>
    <property type="match status" value="1"/>
</dbReference>
<dbReference type="InterPro" id="IPR058205">
    <property type="entry name" value="D-LDH-like"/>
</dbReference>
<dbReference type="OrthoDB" id="1522997at2"/>
<comment type="caution">
    <text evidence="2">The sequence shown here is derived from an EMBL/GenBank/DDBJ whole genome shotgun (WGS) entry which is preliminary data.</text>
</comment>
<dbReference type="SUPFAM" id="SSF52283">
    <property type="entry name" value="Formate/glycerate dehydrogenase catalytic domain-like"/>
    <property type="match status" value="1"/>
</dbReference>
<dbReference type="RefSeq" id="WP_109417466.1">
    <property type="nucleotide sequence ID" value="NZ_QEAS01000018.1"/>
</dbReference>
<dbReference type="Proteomes" id="UP000245647">
    <property type="component" value="Unassembled WGS sequence"/>
</dbReference>
<protein>
    <submittedName>
        <fullName evidence="2">Lactate dehydrogenase</fullName>
    </submittedName>
</protein>
<organism evidence="2 3">
    <name type="scientific">Pararcticibacter amylolyticus</name>
    <dbReference type="NCBI Taxonomy" id="2173175"/>
    <lineage>
        <taxon>Bacteria</taxon>
        <taxon>Pseudomonadati</taxon>
        <taxon>Bacteroidota</taxon>
        <taxon>Sphingobacteriia</taxon>
        <taxon>Sphingobacteriales</taxon>
        <taxon>Sphingobacteriaceae</taxon>
        <taxon>Pararcticibacter</taxon>
    </lineage>
</organism>
<keyword evidence="1" id="KW-0520">NAD</keyword>
<name>A0A2U2PCE4_9SPHI</name>
<gene>
    <name evidence="2" type="ORF">DDR33_19475</name>
</gene>
<dbReference type="GO" id="GO:0008720">
    <property type="term" value="F:D-lactate dehydrogenase (NAD+) activity"/>
    <property type="evidence" value="ECO:0007669"/>
    <property type="project" value="TreeGrafter"/>
</dbReference>